<sequence length="80" mass="9500">MKICLPHKYPYYVDQVLDEEINRYGLSQDDLLTGGYQIYTELDQSKQTAMEKTYQKVKEIKRKARCKTCLFLVINLSEKM</sequence>
<evidence type="ECO:0000313" key="2">
    <source>
        <dbReference type="Proteomes" id="UP001224122"/>
    </source>
</evidence>
<protein>
    <submittedName>
        <fullName evidence="1">Membrane peptidoglycan carboxypeptidase</fullName>
    </submittedName>
</protein>
<accession>A0ABT9XR96</accession>
<dbReference type="SUPFAM" id="SSF56601">
    <property type="entry name" value="beta-lactamase/transpeptidase-like"/>
    <property type="match status" value="1"/>
</dbReference>
<organism evidence="1 2">
    <name type="scientific">Neobacillus ginsengisoli</name>
    <dbReference type="NCBI Taxonomy" id="904295"/>
    <lineage>
        <taxon>Bacteria</taxon>
        <taxon>Bacillati</taxon>
        <taxon>Bacillota</taxon>
        <taxon>Bacilli</taxon>
        <taxon>Bacillales</taxon>
        <taxon>Bacillaceae</taxon>
        <taxon>Neobacillus</taxon>
    </lineage>
</organism>
<reference evidence="1 2" key="1">
    <citation type="submission" date="2023-07" db="EMBL/GenBank/DDBJ databases">
        <title>Genomic Encyclopedia of Type Strains, Phase IV (KMG-IV): sequencing the most valuable type-strain genomes for metagenomic binning, comparative biology and taxonomic classification.</title>
        <authorList>
            <person name="Goeker M."/>
        </authorList>
    </citation>
    <scope>NUCLEOTIDE SEQUENCE [LARGE SCALE GENOMIC DNA]</scope>
    <source>
        <strain evidence="1 2">DSM 27594</strain>
    </source>
</reference>
<proteinExistence type="predicted"/>
<comment type="caution">
    <text evidence="1">The sequence shown here is derived from an EMBL/GenBank/DDBJ whole genome shotgun (WGS) entry which is preliminary data.</text>
</comment>
<keyword evidence="2" id="KW-1185">Reference proteome</keyword>
<gene>
    <name evidence="1" type="ORF">J2S10_001221</name>
</gene>
<evidence type="ECO:0000313" key="1">
    <source>
        <dbReference type="EMBL" id="MDQ0198080.1"/>
    </source>
</evidence>
<keyword evidence="1" id="KW-0645">Protease</keyword>
<dbReference type="EMBL" id="JAUSTW010000002">
    <property type="protein sequence ID" value="MDQ0198080.1"/>
    <property type="molecule type" value="Genomic_DNA"/>
</dbReference>
<keyword evidence="1" id="KW-0378">Hydrolase</keyword>
<keyword evidence="1" id="KW-0121">Carboxypeptidase</keyword>
<name>A0ABT9XR96_9BACI</name>
<dbReference type="InterPro" id="IPR012338">
    <property type="entry name" value="Beta-lactam/transpept-like"/>
</dbReference>
<dbReference type="GO" id="GO:0004180">
    <property type="term" value="F:carboxypeptidase activity"/>
    <property type="evidence" value="ECO:0007669"/>
    <property type="project" value="UniProtKB-KW"/>
</dbReference>
<dbReference type="RefSeq" id="WP_307406803.1">
    <property type="nucleotide sequence ID" value="NZ_JAUSTW010000002.1"/>
</dbReference>
<dbReference type="Proteomes" id="UP001224122">
    <property type="component" value="Unassembled WGS sequence"/>
</dbReference>
<dbReference type="Gene3D" id="3.40.710.10">
    <property type="entry name" value="DD-peptidase/beta-lactamase superfamily"/>
    <property type="match status" value="1"/>
</dbReference>